<dbReference type="Pfam" id="PF01584">
    <property type="entry name" value="CheW"/>
    <property type="match status" value="1"/>
</dbReference>
<dbReference type="GO" id="GO:0006935">
    <property type="term" value="P:chemotaxis"/>
    <property type="evidence" value="ECO:0007669"/>
    <property type="project" value="InterPro"/>
</dbReference>
<dbReference type="AlphaFoldDB" id="A0A318QI34"/>
<dbReference type="Gene3D" id="2.40.50.180">
    <property type="entry name" value="CheA-289, Domain 4"/>
    <property type="match status" value="1"/>
</dbReference>
<name>A0A318QI34_9PROT</name>
<dbReference type="EMBL" id="NOXG01000001">
    <property type="protein sequence ID" value="PYD76968.1"/>
    <property type="molecule type" value="Genomic_DNA"/>
</dbReference>
<dbReference type="InterPro" id="IPR036061">
    <property type="entry name" value="CheW-like_dom_sf"/>
</dbReference>
<protein>
    <recommendedName>
        <fullName evidence="2">CheW-like domain-containing protein</fullName>
    </recommendedName>
</protein>
<evidence type="ECO:0000259" key="2">
    <source>
        <dbReference type="PROSITE" id="PS50851"/>
    </source>
</evidence>
<feature type="domain" description="CheW-like" evidence="2">
    <location>
        <begin position="66"/>
        <end position="211"/>
    </location>
</feature>
<dbReference type="GO" id="GO:0007165">
    <property type="term" value="P:signal transduction"/>
    <property type="evidence" value="ECO:0007669"/>
    <property type="project" value="InterPro"/>
</dbReference>
<dbReference type="Proteomes" id="UP000248116">
    <property type="component" value="Unassembled WGS sequence"/>
</dbReference>
<dbReference type="SMART" id="SM00260">
    <property type="entry name" value="CheW"/>
    <property type="match status" value="1"/>
</dbReference>
<gene>
    <name evidence="3" type="ORF">C3920_08765</name>
    <name evidence="4" type="ORF">CFR71_01045</name>
</gene>
<proteinExistence type="predicted"/>
<evidence type="ECO:0000313" key="3">
    <source>
        <dbReference type="EMBL" id="PYD47698.1"/>
    </source>
</evidence>
<dbReference type="PROSITE" id="PS50851">
    <property type="entry name" value="CHEW"/>
    <property type="match status" value="1"/>
</dbReference>
<dbReference type="InterPro" id="IPR002545">
    <property type="entry name" value="CheW-lke_dom"/>
</dbReference>
<feature type="region of interest" description="Disordered" evidence="1">
    <location>
        <begin position="30"/>
        <end position="62"/>
    </location>
</feature>
<comment type="caution">
    <text evidence="4">The sequence shown here is derived from an EMBL/GenBank/DDBJ whole genome shotgun (WGS) entry which is preliminary data.</text>
</comment>
<evidence type="ECO:0000256" key="1">
    <source>
        <dbReference type="SAM" id="MobiDB-lite"/>
    </source>
</evidence>
<feature type="compositionally biased region" description="Polar residues" evidence="1">
    <location>
        <begin position="30"/>
        <end position="41"/>
    </location>
</feature>
<dbReference type="EMBL" id="PRCW01000064">
    <property type="protein sequence ID" value="PYD47698.1"/>
    <property type="molecule type" value="Genomic_DNA"/>
</dbReference>
<reference evidence="3 6" key="2">
    <citation type="submission" date="2018-02" db="EMBL/GenBank/DDBJ databases">
        <authorList>
            <person name="Skraban J."/>
            <person name="Trcek J."/>
        </authorList>
    </citation>
    <scope>NUCLEOTIDE SEQUENCE [LARGE SCALE GENOMIC DNA]</scope>
    <source>
        <strain evidence="3 6">AV446</strain>
    </source>
</reference>
<organism evidence="4 5">
    <name type="scientific">Novacetimonas pomaceti</name>
    <dbReference type="NCBI Taxonomy" id="2021998"/>
    <lineage>
        <taxon>Bacteria</taxon>
        <taxon>Pseudomonadati</taxon>
        <taxon>Pseudomonadota</taxon>
        <taxon>Alphaproteobacteria</taxon>
        <taxon>Acetobacterales</taxon>
        <taxon>Acetobacteraceae</taxon>
        <taxon>Novacetimonas</taxon>
    </lineage>
</organism>
<dbReference type="SUPFAM" id="SSF50341">
    <property type="entry name" value="CheW-like"/>
    <property type="match status" value="1"/>
</dbReference>
<evidence type="ECO:0000313" key="6">
    <source>
        <dbReference type="Proteomes" id="UP000248116"/>
    </source>
</evidence>
<evidence type="ECO:0000313" key="4">
    <source>
        <dbReference type="EMBL" id="PYD76968.1"/>
    </source>
</evidence>
<sequence length="236" mass="25637">MRRRPVGNAFLPEVATACAKCKLLPCTHTSGSMKTDSSLPENRNEGYGMLSGPDGPARRPPNPPGPRVMIVFGIGTRLYALPVGDVQECVPAPALSPLPVELPHLPGWFWLGDVRVPVIDLAVLMGVRPAVPLRASDLLYRPLLLCRDPALRWVALLVDRVVDVMEVGCDTIMPIDIDRGAGDCIVGEIRRGHEPPAFVMEMVGVLRQGERLRLAALMSQEERRAALWTVDGAGDV</sequence>
<dbReference type="Gene3D" id="2.30.30.40">
    <property type="entry name" value="SH3 Domains"/>
    <property type="match status" value="1"/>
</dbReference>
<accession>A0A318QI34</accession>
<reference evidence="4 5" key="1">
    <citation type="submission" date="2017-07" db="EMBL/GenBank/DDBJ databases">
        <title>A draft genome sequence of Komagataeibacter sp. T5K1.</title>
        <authorList>
            <person name="Skraban J."/>
            <person name="Cleenwerck I."/>
            <person name="Vandamme P."/>
            <person name="Trcek J."/>
        </authorList>
    </citation>
    <scope>NUCLEOTIDE SEQUENCE [LARGE SCALE GENOMIC DNA]</scope>
    <source>
        <strain evidence="4 5">T5K1</strain>
    </source>
</reference>
<dbReference type="Proteomes" id="UP000247609">
    <property type="component" value="Unassembled WGS sequence"/>
</dbReference>
<keyword evidence="6" id="KW-1185">Reference proteome</keyword>
<evidence type="ECO:0000313" key="5">
    <source>
        <dbReference type="Proteomes" id="UP000247609"/>
    </source>
</evidence>